<accession>A0ABW9RRZ7</accession>
<proteinExistence type="predicted"/>
<protein>
    <recommendedName>
        <fullName evidence="3">Nuclear transport factor 2 family protein</fullName>
    </recommendedName>
</protein>
<dbReference type="PROSITE" id="PS51257">
    <property type="entry name" value="PROKAR_LIPOPROTEIN"/>
    <property type="match status" value="1"/>
</dbReference>
<dbReference type="Proteomes" id="UP000798808">
    <property type="component" value="Unassembled WGS sequence"/>
</dbReference>
<dbReference type="RefSeq" id="WP_155172870.1">
    <property type="nucleotide sequence ID" value="NZ_BAAAFL010000051.1"/>
</dbReference>
<evidence type="ECO:0000313" key="2">
    <source>
        <dbReference type="Proteomes" id="UP000798808"/>
    </source>
</evidence>
<keyword evidence="2" id="KW-1185">Reference proteome</keyword>
<gene>
    <name evidence="1" type="ORF">E1163_14035</name>
</gene>
<organism evidence="1 2">
    <name type="scientific">Fulvivirga kasyanovii</name>
    <dbReference type="NCBI Taxonomy" id="396812"/>
    <lineage>
        <taxon>Bacteria</taxon>
        <taxon>Pseudomonadati</taxon>
        <taxon>Bacteroidota</taxon>
        <taxon>Cytophagia</taxon>
        <taxon>Cytophagales</taxon>
        <taxon>Fulvivirgaceae</taxon>
        <taxon>Fulvivirga</taxon>
    </lineage>
</organism>
<comment type="caution">
    <text evidence="1">The sequence shown here is derived from an EMBL/GenBank/DDBJ whole genome shotgun (WGS) entry which is preliminary data.</text>
</comment>
<reference evidence="1 2" key="1">
    <citation type="submission" date="2019-02" db="EMBL/GenBank/DDBJ databases">
        <authorList>
            <person name="Goldberg S.R."/>
            <person name="Haltli B.A."/>
            <person name="Correa H."/>
            <person name="Russell K.G."/>
        </authorList>
    </citation>
    <scope>NUCLEOTIDE SEQUENCE [LARGE SCALE GENOMIC DNA]</scope>
    <source>
        <strain evidence="1 2">JCM 16186</strain>
    </source>
</reference>
<evidence type="ECO:0000313" key="1">
    <source>
        <dbReference type="EMBL" id="MTI26073.1"/>
    </source>
</evidence>
<sequence>MKHLYSIICSIIIIFASCSNKDHLSSFIDEDHIVFNEKITKAAEDHLDWVYDPVSIVRTLFPFHKTEGKSRLIIEQVMDSQDFTTIILTHEGILDDSVSGEKRIIELKRINGQWKIISIKLGFKCWENRGHTYYSGELCS</sequence>
<dbReference type="EMBL" id="SMLW01000561">
    <property type="protein sequence ID" value="MTI26073.1"/>
    <property type="molecule type" value="Genomic_DNA"/>
</dbReference>
<evidence type="ECO:0008006" key="3">
    <source>
        <dbReference type="Google" id="ProtNLM"/>
    </source>
</evidence>
<name>A0ABW9RRZ7_9BACT</name>